<dbReference type="InterPro" id="IPR002130">
    <property type="entry name" value="Cyclophilin-type_PPIase_dom"/>
</dbReference>
<dbReference type="PANTHER" id="PTHR45625">
    <property type="entry name" value="PEPTIDYL-PROLYL CIS-TRANS ISOMERASE-RELATED"/>
    <property type="match status" value="1"/>
</dbReference>
<evidence type="ECO:0000256" key="1">
    <source>
        <dbReference type="ARBA" id="ARBA00002388"/>
    </source>
</evidence>
<dbReference type="Pfam" id="PF00160">
    <property type="entry name" value="Pro_isomerase"/>
    <property type="match status" value="1"/>
</dbReference>
<protein>
    <submittedName>
        <fullName evidence="4">Peptidyl-prolyl cis-trans isomerase B (Cyclophilin B)</fullName>
        <ecNumber evidence="4">5.2.1.8</ecNumber>
    </submittedName>
</protein>
<name>A0A841CQE5_9PSEU</name>
<keyword evidence="5" id="KW-1185">Reference proteome</keyword>
<comment type="function">
    <text evidence="1">PPIases accelerate the folding of proteins. It catalyzes the cis-trans isomerization of proline imidic peptide bonds in oligopeptides.</text>
</comment>
<gene>
    <name evidence="4" type="ORF">FHS29_006061</name>
</gene>
<feature type="signal peptide" evidence="2">
    <location>
        <begin position="1"/>
        <end position="21"/>
    </location>
</feature>
<dbReference type="Proteomes" id="UP000547510">
    <property type="component" value="Unassembled WGS sequence"/>
</dbReference>
<keyword evidence="4" id="KW-0413">Isomerase</keyword>
<evidence type="ECO:0000313" key="4">
    <source>
        <dbReference type="EMBL" id="MBB5959440.1"/>
    </source>
</evidence>
<dbReference type="Gene3D" id="2.40.100.10">
    <property type="entry name" value="Cyclophilin-like"/>
    <property type="match status" value="1"/>
</dbReference>
<sequence>MARRLLLSAVMVLLTTGCAYTVQGTPVAGPLPEVPMTKCDYKSVAGDGDTKQVDLPDGDRVPAEGEVVFSVDTSQGDIEFTMDAASAPCSVHSFKHLVQERFYHGNKCHRMVTAGIWIIQCGDPTGLGQGGPSYKYDDPDAKTGGYERGVIGMANRSTPGTNGSQFFIVYKDSEFPSHYPVLGKVTRGMDVLDKVAAGGVVAVQSETDGKPVKELKLTTITEK</sequence>
<dbReference type="EC" id="5.2.1.8" evidence="4"/>
<organism evidence="4 5">
    <name type="scientific">Saccharothrix tamanrassetensis</name>
    <dbReference type="NCBI Taxonomy" id="1051531"/>
    <lineage>
        <taxon>Bacteria</taxon>
        <taxon>Bacillati</taxon>
        <taxon>Actinomycetota</taxon>
        <taxon>Actinomycetes</taxon>
        <taxon>Pseudonocardiales</taxon>
        <taxon>Pseudonocardiaceae</taxon>
        <taxon>Saccharothrix</taxon>
    </lineage>
</organism>
<dbReference type="PROSITE" id="PS50072">
    <property type="entry name" value="CSA_PPIASE_2"/>
    <property type="match status" value="1"/>
</dbReference>
<dbReference type="CDD" id="cd00317">
    <property type="entry name" value="cyclophilin"/>
    <property type="match status" value="1"/>
</dbReference>
<dbReference type="GO" id="GO:0003755">
    <property type="term" value="F:peptidyl-prolyl cis-trans isomerase activity"/>
    <property type="evidence" value="ECO:0007669"/>
    <property type="project" value="UniProtKB-EC"/>
</dbReference>
<dbReference type="EMBL" id="JACHJN010000011">
    <property type="protein sequence ID" value="MBB5959440.1"/>
    <property type="molecule type" value="Genomic_DNA"/>
</dbReference>
<evidence type="ECO:0000313" key="5">
    <source>
        <dbReference type="Proteomes" id="UP000547510"/>
    </source>
</evidence>
<dbReference type="PANTHER" id="PTHR45625:SF3">
    <property type="entry name" value="PEPTIDYL-PROLYL CIS-TRANS ISOMERASE B-RELATED"/>
    <property type="match status" value="1"/>
</dbReference>
<reference evidence="4 5" key="1">
    <citation type="submission" date="2020-08" db="EMBL/GenBank/DDBJ databases">
        <title>Genomic Encyclopedia of Type Strains, Phase III (KMG-III): the genomes of soil and plant-associated and newly described type strains.</title>
        <authorList>
            <person name="Whitman W."/>
        </authorList>
    </citation>
    <scope>NUCLEOTIDE SEQUENCE [LARGE SCALE GENOMIC DNA]</scope>
    <source>
        <strain evidence="4 5">CECT 8640</strain>
    </source>
</reference>
<keyword evidence="2" id="KW-0732">Signal</keyword>
<evidence type="ECO:0000256" key="2">
    <source>
        <dbReference type="SAM" id="SignalP"/>
    </source>
</evidence>
<comment type="caution">
    <text evidence="4">The sequence shown here is derived from an EMBL/GenBank/DDBJ whole genome shotgun (WGS) entry which is preliminary data.</text>
</comment>
<feature type="chain" id="PRO_5039500457" evidence="2">
    <location>
        <begin position="22"/>
        <end position="223"/>
    </location>
</feature>
<evidence type="ECO:0000259" key="3">
    <source>
        <dbReference type="PROSITE" id="PS50072"/>
    </source>
</evidence>
<dbReference type="AlphaFoldDB" id="A0A841CQE5"/>
<accession>A0A841CQE5</accession>
<dbReference type="RefSeq" id="WP_184696335.1">
    <property type="nucleotide sequence ID" value="NZ_JACHJN010000011.1"/>
</dbReference>
<dbReference type="InterPro" id="IPR044666">
    <property type="entry name" value="Cyclophilin_A-like"/>
</dbReference>
<dbReference type="PROSITE" id="PS51257">
    <property type="entry name" value="PROKAR_LIPOPROTEIN"/>
    <property type="match status" value="1"/>
</dbReference>
<dbReference type="SUPFAM" id="SSF50891">
    <property type="entry name" value="Cyclophilin-like"/>
    <property type="match status" value="1"/>
</dbReference>
<feature type="domain" description="PPIase cyclophilin-type" evidence="3">
    <location>
        <begin position="76"/>
        <end position="222"/>
    </location>
</feature>
<dbReference type="InterPro" id="IPR029000">
    <property type="entry name" value="Cyclophilin-like_dom_sf"/>
</dbReference>
<proteinExistence type="predicted"/>